<keyword evidence="6" id="KW-0676">Redox-active center</keyword>
<dbReference type="PRINTS" id="PR00368">
    <property type="entry name" value="FADPNR"/>
</dbReference>
<evidence type="ECO:0000256" key="5">
    <source>
        <dbReference type="ARBA" id="ARBA00023002"/>
    </source>
</evidence>
<keyword evidence="11" id="KW-1185">Reference proteome</keyword>
<feature type="domain" description="Pyridine nucleotide-disulphide oxidoreductase dimerisation" evidence="8">
    <location>
        <begin position="365"/>
        <end position="467"/>
    </location>
</feature>
<evidence type="ECO:0000256" key="4">
    <source>
        <dbReference type="ARBA" id="ARBA00022827"/>
    </source>
</evidence>
<dbReference type="Pfam" id="PF02852">
    <property type="entry name" value="Pyr_redox_dim"/>
    <property type="match status" value="1"/>
</dbReference>
<protein>
    <submittedName>
        <fullName evidence="10">Flavoprotein oxidoreductase</fullName>
    </submittedName>
</protein>
<comment type="caution">
    <text evidence="10">The sequence shown here is derived from an EMBL/GenBank/DDBJ whole genome shotgun (WGS) entry which is preliminary data.</text>
</comment>
<keyword evidence="4" id="KW-0274">FAD</keyword>
<reference evidence="10" key="1">
    <citation type="journal article" date="2014" name="Int. J. Syst. Evol. Microbiol.">
        <title>Complete genome sequence of Corynebacterium casei LMG S-19264T (=DSM 44701T), isolated from a smear-ripened cheese.</title>
        <authorList>
            <consortium name="US DOE Joint Genome Institute (JGI-PGF)"/>
            <person name="Walter F."/>
            <person name="Albersmeier A."/>
            <person name="Kalinowski J."/>
            <person name="Ruckert C."/>
        </authorList>
    </citation>
    <scope>NUCLEOTIDE SEQUENCE</scope>
    <source>
        <strain evidence="10">JCM 5069</strain>
    </source>
</reference>
<evidence type="ECO:0000256" key="2">
    <source>
        <dbReference type="ARBA" id="ARBA00009130"/>
    </source>
</evidence>
<dbReference type="InterPro" id="IPR050260">
    <property type="entry name" value="FAD-bd_OxRdtase"/>
</dbReference>
<name>A0A919GHZ6_9ACTN</name>
<keyword evidence="3" id="KW-0285">Flavoprotein</keyword>
<dbReference type="AlphaFoldDB" id="A0A919GHZ6"/>
<evidence type="ECO:0000256" key="1">
    <source>
        <dbReference type="ARBA" id="ARBA00001974"/>
    </source>
</evidence>
<dbReference type="InterPro" id="IPR023753">
    <property type="entry name" value="FAD/NAD-binding_dom"/>
</dbReference>
<comment type="similarity">
    <text evidence="2">Belongs to the class-III pyridine nucleotide-disulfide oxidoreductase family.</text>
</comment>
<organism evidence="10 11">
    <name type="scientific">Streptomyces sulfonofaciens</name>
    <dbReference type="NCBI Taxonomy" id="68272"/>
    <lineage>
        <taxon>Bacteria</taxon>
        <taxon>Bacillati</taxon>
        <taxon>Actinomycetota</taxon>
        <taxon>Actinomycetes</taxon>
        <taxon>Kitasatosporales</taxon>
        <taxon>Streptomycetaceae</taxon>
        <taxon>Streptomyces</taxon>
    </lineage>
</organism>
<dbReference type="PANTHER" id="PTHR43429:SF1">
    <property type="entry name" value="NAD(P)H SULFUR OXIDOREDUCTASE (COA-DEPENDENT)"/>
    <property type="match status" value="1"/>
</dbReference>
<dbReference type="Pfam" id="PF07992">
    <property type="entry name" value="Pyr_redox_2"/>
    <property type="match status" value="1"/>
</dbReference>
<dbReference type="EMBL" id="BNCD01000016">
    <property type="protein sequence ID" value="GHH84904.1"/>
    <property type="molecule type" value="Genomic_DNA"/>
</dbReference>
<dbReference type="PRINTS" id="PR00411">
    <property type="entry name" value="PNDRDTASEI"/>
</dbReference>
<evidence type="ECO:0000259" key="8">
    <source>
        <dbReference type="Pfam" id="PF02852"/>
    </source>
</evidence>
<dbReference type="InterPro" id="IPR036188">
    <property type="entry name" value="FAD/NAD-bd_sf"/>
</dbReference>
<evidence type="ECO:0000256" key="6">
    <source>
        <dbReference type="ARBA" id="ARBA00023284"/>
    </source>
</evidence>
<sequence length="485" mass="51257">MRVGRARGAGEVAGRTPPRRSVSPMSAPKQRERLVVIGGDAAGMSAASQARRMRTPDELEIVAFERGGFTSFSACGIPYWVGGTVDGLEDLVARSPEEHRARGIDVRMRTEVTALDLTGHRVRSHDLDSGTVTWTGYDRLVIATGARPIRPPLPGIDAPGVHGVQTLDDGQALLDTLRKTTGRRAVVVGAGYIGLEMAEAMLHRGYEVTVVNSAVAPMSTLDPDMGRLVHDAMTAMGIRVVNDAEVTKILTGEDGRARAVATDDAEYPADIVVLGIGVRPETTLARAAGLPIGDHGGLLTDLSMRVRGYEDIWAGGDCVEVLDLVAGRERHIALGTHANKHGQIIGANVGGGYATFPGVVGTAVSKICDLEIARTGLREKDARASGRQYVTATVESTSRAGYYPDAGRMTVKMLAERRTGRLLGVQIIGREGAAKRVDVAAVALATGLSVEQMVNLDLGYAPPFSPVWDPVLVAARKAARAVQAG</sequence>
<dbReference type="GO" id="GO:0016491">
    <property type="term" value="F:oxidoreductase activity"/>
    <property type="evidence" value="ECO:0007669"/>
    <property type="project" value="UniProtKB-KW"/>
</dbReference>
<feature type="region of interest" description="Disordered" evidence="7">
    <location>
        <begin position="1"/>
        <end position="30"/>
    </location>
</feature>
<dbReference type="PANTHER" id="PTHR43429">
    <property type="entry name" value="PYRIDINE NUCLEOTIDE-DISULFIDE OXIDOREDUCTASE DOMAIN-CONTAINING"/>
    <property type="match status" value="1"/>
</dbReference>
<accession>A0A919GHZ6</accession>
<proteinExistence type="inferred from homology"/>
<feature type="domain" description="FAD/NAD(P)-binding" evidence="9">
    <location>
        <begin position="33"/>
        <end position="340"/>
    </location>
</feature>
<evidence type="ECO:0000313" key="11">
    <source>
        <dbReference type="Proteomes" id="UP000603708"/>
    </source>
</evidence>
<dbReference type="InterPro" id="IPR004099">
    <property type="entry name" value="Pyr_nucl-diS_OxRdtase_dimer"/>
</dbReference>
<dbReference type="SUPFAM" id="SSF51905">
    <property type="entry name" value="FAD/NAD(P)-binding domain"/>
    <property type="match status" value="2"/>
</dbReference>
<evidence type="ECO:0000256" key="3">
    <source>
        <dbReference type="ARBA" id="ARBA00022630"/>
    </source>
</evidence>
<reference evidence="10" key="2">
    <citation type="submission" date="2020-09" db="EMBL/GenBank/DDBJ databases">
        <authorList>
            <person name="Sun Q."/>
            <person name="Ohkuma M."/>
        </authorList>
    </citation>
    <scope>NUCLEOTIDE SEQUENCE</scope>
    <source>
        <strain evidence="10">JCM 5069</strain>
    </source>
</reference>
<dbReference type="Gene3D" id="3.50.50.60">
    <property type="entry name" value="FAD/NAD(P)-binding domain"/>
    <property type="match status" value="2"/>
</dbReference>
<comment type="cofactor">
    <cofactor evidence="1">
        <name>FAD</name>
        <dbReference type="ChEBI" id="CHEBI:57692"/>
    </cofactor>
</comment>
<dbReference type="InterPro" id="IPR016156">
    <property type="entry name" value="FAD/NAD-linked_Rdtase_dimer_sf"/>
</dbReference>
<evidence type="ECO:0000313" key="10">
    <source>
        <dbReference type="EMBL" id="GHH84904.1"/>
    </source>
</evidence>
<evidence type="ECO:0000259" key="9">
    <source>
        <dbReference type="Pfam" id="PF07992"/>
    </source>
</evidence>
<dbReference type="SUPFAM" id="SSF55424">
    <property type="entry name" value="FAD/NAD-linked reductases, dimerisation (C-terminal) domain"/>
    <property type="match status" value="1"/>
</dbReference>
<keyword evidence="5" id="KW-0560">Oxidoreductase</keyword>
<gene>
    <name evidence="10" type="ORF">GCM10018793_50880</name>
</gene>
<evidence type="ECO:0000256" key="7">
    <source>
        <dbReference type="SAM" id="MobiDB-lite"/>
    </source>
</evidence>
<dbReference type="Proteomes" id="UP000603708">
    <property type="component" value="Unassembled WGS sequence"/>
</dbReference>